<dbReference type="GeneID" id="108622914"/>
<reference evidence="3" key="1">
    <citation type="submission" date="2025-08" db="UniProtKB">
        <authorList>
            <consortium name="RefSeq"/>
        </authorList>
    </citation>
    <scope>IDENTIFICATION</scope>
    <source>
        <tissue evidence="3">Whole body</tissue>
    </source>
</reference>
<dbReference type="KEGG" id="ccal:108622914"/>
<dbReference type="InterPro" id="IPR029779">
    <property type="entry name" value="Rmp24-like"/>
</dbReference>
<evidence type="ECO:0000256" key="1">
    <source>
        <dbReference type="SAM" id="MobiDB-lite"/>
    </source>
</evidence>
<protein>
    <submittedName>
        <fullName evidence="3">Uncharacterized protein LOC108622914</fullName>
    </submittedName>
</protein>
<sequence length="228" mass="26068">MDKITHLWNVNQLVTKLDCPQRINLQTHYITKCRRFSKGIQLPSKNFGPSTMCPYCGSLWNTIDHTVRLLKGKPVSKSVKKIVNSMENRDKNVPKVQRSLAEKCLKNRMNKLVLKCSVCSNSTKIPFNKPQRERMQKNSSVQKIQKKKKRKNKDKTAGLNISGISNLTTEDVTEGSKDTMTRKMGNTNFIKTPQKLKKLNINRLKDIVNQGATPPKKNSLHSFLAEIF</sequence>
<accession>A0AAJ7N4I7</accession>
<dbReference type="AlphaFoldDB" id="A0AAJ7N4I7"/>
<feature type="compositionally biased region" description="Basic residues" evidence="1">
    <location>
        <begin position="144"/>
        <end position="153"/>
    </location>
</feature>
<organism evidence="2 3">
    <name type="scientific">Ceratina calcarata</name>
    <dbReference type="NCBI Taxonomy" id="156304"/>
    <lineage>
        <taxon>Eukaryota</taxon>
        <taxon>Metazoa</taxon>
        <taxon>Ecdysozoa</taxon>
        <taxon>Arthropoda</taxon>
        <taxon>Hexapoda</taxon>
        <taxon>Insecta</taxon>
        <taxon>Pterygota</taxon>
        <taxon>Neoptera</taxon>
        <taxon>Endopterygota</taxon>
        <taxon>Hymenoptera</taxon>
        <taxon>Apocrita</taxon>
        <taxon>Aculeata</taxon>
        <taxon>Apoidea</taxon>
        <taxon>Anthophila</taxon>
        <taxon>Apidae</taxon>
        <taxon>Ceratina</taxon>
        <taxon>Zadontomerus</taxon>
    </lineage>
</organism>
<dbReference type="Pfam" id="PF15719">
    <property type="entry name" value="Rmp24-like"/>
    <property type="match status" value="1"/>
</dbReference>
<keyword evidence="2" id="KW-1185">Reference proteome</keyword>
<name>A0AAJ7N4I7_9HYME</name>
<evidence type="ECO:0000313" key="2">
    <source>
        <dbReference type="Proteomes" id="UP000694925"/>
    </source>
</evidence>
<evidence type="ECO:0000313" key="3">
    <source>
        <dbReference type="RefSeq" id="XP_017876540.1"/>
    </source>
</evidence>
<dbReference type="Proteomes" id="UP000694925">
    <property type="component" value="Unplaced"/>
</dbReference>
<gene>
    <name evidence="3" type="primary">LOC108622914</name>
</gene>
<dbReference type="RefSeq" id="XP_017876540.1">
    <property type="nucleotide sequence ID" value="XM_018021051.2"/>
</dbReference>
<feature type="region of interest" description="Disordered" evidence="1">
    <location>
        <begin position="131"/>
        <end position="155"/>
    </location>
</feature>
<proteinExistence type="predicted"/>